<feature type="domain" description="AAA+ ATPase" evidence="4">
    <location>
        <begin position="37"/>
        <end position="161"/>
    </location>
</feature>
<dbReference type="SUPFAM" id="SSF52540">
    <property type="entry name" value="P-loop containing nucleoside triphosphate hydrolases"/>
    <property type="match status" value="1"/>
</dbReference>
<dbReference type="GO" id="GO:0006261">
    <property type="term" value="P:DNA-templated DNA replication"/>
    <property type="evidence" value="ECO:0007669"/>
    <property type="project" value="TreeGrafter"/>
</dbReference>
<dbReference type="CDD" id="cd00009">
    <property type="entry name" value="AAA"/>
    <property type="match status" value="1"/>
</dbReference>
<proteinExistence type="predicted"/>
<dbReference type="RefSeq" id="YP_010780602.1">
    <property type="nucleotide sequence ID" value="NC_075038.1"/>
</dbReference>
<dbReference type="KEGG" id="vg:80517293"/>
<dbReference type="GO" id="GO:0006281">
    <property type="term" value="P:DNA repair"/>
    <property type="evidence" value="ECO:0007669"/>
    <property type="project" value="TreeGrafter"/>
</dbReference>
<reference evidence="5" key="2">
    <citation type="journal article" date="2018" name="Nat. Commun.">
        <title>Tailed giant Tupanvirus possesses the most complete translational apparatus of the known virosphere.</title>
        <authorList>
            <person name="Abrahao J."/>
            <person name="Silva L."/>
            <person name="Silva L.S."/>
            <person name="Khalil J.Y.B."/>
            <person name="Rodrigues R."/>
            <person name="Arantes T."/>
            <person name="Assis F."/>
            <person name="Boratto P."/>
            <person name="Andrade M."/>
            <person name="Kroon E.G."/>
            <person name="Ribeiro B."/>
            <person name="Bergier I."/>
            <person name="Seligmann H."/>
            <person name="Ghigo E."/>
            <person name="Colson P."/>
            <person name="Levasseur A."/>
            <person name="Kroemer G."/>
            <person name="Raoult D."/>
            <person name="La Scola B."/>
        </authorList>
    </citation>
    <scope>NUCLEOTIDE SEQUENCE [LARGE SCALE GENOMIC DNA]</scope>
    <source>
        <strain evidence="5">Deep ocean</strain>
    </source>
</reference>
<dbReference type="EMBL" id="MF405918">
    <property type="protein sequence ID" value="QKU33989.1"/>
    <property type="molecule type" value="Genomic_DNA"/>
</dbReference>
<dbReference type="GO" id="GO:0003689">
    <property type="term" value="F:DNA clamp loader activity"/>
    <property type="evidence" value="ECO:0007669"/>
    <property type="project" value="TreeGrafter"/>
</dbReference>
<organism evidence="5">
    <name type="scientific">Tupanvirus deep ocean</name>
    <dbReference type="NCBI Taxonomy" id="2126984"/>
    <lineage>
        <taxon>Viruses</taxon>
        <taxon>Varidnaviria</taxon>
        <taxon>Bamfordvirae</taxon>
        <taxon>Nucleocytoviricota</taxon>
        <taxon>Megaviricetes</taxon>
        <taxon>Imitervirales</taxon>
        <taxon>Mimiviridae</taxon>
        <taxon>Megamimivirinae</taxon>
        <taxon>Tupanvirus</taxon>
        <taxon>Tupanvirus altamarinense</taxon>
    </lineage>
</organism>
<dbReference type="SMART" id="SM00382">
    <property type="entry name" value="AAA"/>
    <property type="match status" value="1"/>
</dbReference>
<evidence type="ECO:0000259" key="4">
    <source>
        <dbReference type="SMART" id="SM00382"/>
    </source>
</evidence>
<dbReference type="InterPro" id="IPR027417">
    <property type="entry name" value="P-loop_NTPase"/>
</dbReference>
<dbReference type="Pfam" id="PF08542">
    <property type="entry name" value="Rep_fac_C"/>
    <property type="match status" value="1"/>
</dbReference>
<dbReference type="PANTHER" id="PTHR11669:SF5">
    <property type="entry name" value="REPLICATION FACTOR C SUBUNIT 2"/>
    <property type="match status" value="1"/>
</dbReference>
<dbReference type="InterPro" id="IPR008921">
    <property type="entry name" value="DNA_pol3_clamp-load_cplx_C"/>
</dbReference>
<evidence type="ECO:0000256" key="2">
    <source>
        <dbReference type="ARBA" id="ARBA00022741"/>
    </source>
</evidence>
<dbReference type="GO" id="GO:0016887">
    <property type="term" value="F:ATP hydrolysis activity"/>
    <property type="evidence" value="ECO:0007669"/>
    <property type="project" value="InterPro"/>
</dbReference>
<dbReference type="InterPro" id="IPR047854">
    <property type="entry name" value="RFC_lid"/>
</dbReference>
<dbReference type="InterPro" id="IPR003593">
    <property type="entry name" value="AAA+_ATPase"/>
</dbReference>
<dbReference type="GO" id="GO:0005524">
    <property type="term" value="F:ATP binding"/>
    <property type="evidence" value="ECO:0007669"/>
    <property type="project" value="UniProtKB-KW"/>
</dbReference>
<evidence type="ECO:0000256" key="3">
    <source>
        <dbReference type="ARBA" id="ARBA00022840"/>
    </source>
</evidence>
<dbReference type="InterPro" id="IPR013748">
    <property type="entry name" value="Rep_factorC_C"/>
</dbReference>
<name>A0A6N1NEX2_9VIRU</name>
<sequence>MENSIPWTEKYRPTNIEDIILDEHVDQQIKIFLEDRKNVHLIITGLPGIGKTTTVRCIAKKILGENISQGYLELNAAEDRGVRSISTIIPPFCKRVVNFESSKIILLDEADNMTAKCQCDINDMIKEYGRKTKFIFTCNDSTKIIEDIQSVCRIVRFKKLTDKQICTYLSKICKTENIPFDKGGLATICYISNGDMRKSINDLQKTAYTFGKVTKETVLSICKVPDPDEIKKIIDFCLNNKLVEADQEMDKIIKQGYYYLDIVTGFIYVLSSHENMEEDLKLRLIQIVNQTKIVVSTGLRSKLQLSAMICRLIKETN</sequence>
<reference evidence="5" key="1">
    <citation type="submission" date="2017-06" db="EMBL/GenBank/DDBJ databases">
        <authorList>
            <person name="Assis F.L."/>
            <person name="Abrahao J.S."/>
            <person name="Silva L."/>
            <person name="Khalil J.B."/>
            <person name="Rodrigues R."/>
            <person name="Silva L.S."/>
            <person name="Boratto P."/>
            <person name="Andrade M."/>
            <person name="Kroon E.G."/>
            <person name="Ribeiro B."/>
            <person name="Bergier I."/>
            <person name="Seligmann H."/>
            <person name="Ghigo E."/>
            <person name="Colson P."/>
            <person name="Levasseur A."/>
            <person name="Raoult D."/>
            <person name="Scola B.L."/>
        </authorList>
    </citation>
    <scope>NUCLEOTIDE SEQUENCE</scope>
    <source>
        <strain evidence="5">Deep ocean</strain>
    </source>
</reference>
<protein>
    <submittedName>
        <fullName evidence="5">Replication factor c small subunit</fullName>
    </submittedName>
</protein>
<dbReference type="CDD" id="cd18140">
    <property type="entry name" value="HLD_clamp_RFC"/>
    <property type="match status" value="1"/>
</dbReference>
<keyword evidence="3" id="KW-0067">ATP-binding</keyword>
<dbReference type="GO" id="GO:0003677">
    <property type="term" value="F:DNA binding"/>
    <property type="evidence" value="ECO:0007669"/>
    <property type="project" value="InterPro"/>
</dbReference>
<keyword evidence="1" id="KW-0235">DNA replication</keyword>
<dbReference type="Pfam" id="PF21960">
    <property type="entry name" value="RCF1-5-like_lid"/>
    <property type="match status" value="1"/>
</dbReference>
<dbReference type="GeneID" id="80517293"/>
<evidence type="ECO:0000256" key="1">
    <source>
        <dbReference type="ARBA" id="ARBA00022705"/>
    </source>
</evidence>
<evidence type="ECO:0000313" key="5">
    <source>
        <dbReference type="EMBL" id="QKU33989.1"/>
    </source>
</evidence>
<dbReference type="SUPFAM" id="SSF48019">
    <property type="entry name" value="post-AAA+ oligomerization domain-like"/>
    <property type="match status" value="1"/>
</dbReference>
<dbReference type="Gene3D" id="1.20.272.10">
    <property type="match status" value="1"/>
</dbReference>
<dbReference type="Gene3D" id="3.40.50.300">
    <property type="entry name" value="P-loop containing nucleotide triphosphate hydrolases"/>
    <property type="match status" value="1"/>
</dbReference>
<accession>A0A6N1NEX2</accession>
<dbReference type="InterPro" id="IPR003959">
    <property type="entry name" value="ATPase_AAA_core"/>
</dbReference>
<keyword evidence="2" id="KW-0547">Nucleotide-binding</keyword>
<dbReference type="Gene3D" id="1.10.8.60">
    <property type="match status" value="1"/>
</dbReference>
<dbReference type="InterPro" id="IPR050238">
    <property type="entry name" value="DNA_Rep/Repair_Clamp_Loader"/>
</dbReference>
<dbReference type="PANTHER" id="PTHR11669">
    <property type="entry name" value="REPLICATION FACTOR C / DNA POLYMERASE III GAMMA-TAU SUBUNIT"/>
    <property type="match status" value="1"/>
</dbReference>
<dbReference type="Pfam" id="PF00004">
    <property type="entry name" value="AAA"/>
    <property type="match status" value="1"/>
</dbReference>